<dbReference type="Gene3D" id="3.40.50.720">
    <property type="entry name" value="NAD(P)-binding Rossmann-like Domain"/>
    <property type="match status" value="1"/>
</dbReference>
<dbReference type="SUPFAM" id="SSF51735">
    <property type="entry name" value="NAD(P)-binding Rossmann-fold domains"/>
    <property type="match status" value="1"/>
</dbReference>
<organism evidence="2 3">
    <name type="scientific">Natronocalculus amylovorans</name>
    <dbReference type="NCBI Taxonomy" id="2917812"/>
    <lineage>
        <taxon>Archaea</taxon>
        <taxon>Methanobacteriati</taxon>
        <taxon>Methanobacteriota</taxon>
        <taxon>Stenosarchaea group</taxon>
        <taxon>Halobacteria</taxon>
        <taxon>Halobacteriales</taxon>
        <taxon>Haloferacaceae</taxon>
        <taxon>Natronocalculus</taxon>
    </lineage>
</organism>
<proteinExistence type="predicted"/>
<comment type="caution">
    <text evidence="2">The sequence shown here is derived from an EMBL/GenBank/DDBJ whole genome shotgun (WGS) entry which is preliminary data.</text>
</comment>
<accession>A0AAE3K8L9</accession>
<dbReference type="SUPFAM" id="SSF48179">
    <property type="entry name" value="6-phosphogluconate dehydrogenase C-terminal domain-like"/>
    <property type="match status" value="1"/>
</dbReference>
<evidence type="ECO:0000313" key="3">
    <source>
        <dbReference type="Proteomes" id="UP001203207"/>
    </source>
</evidence>
<keyword evidence="1" id="KW-0560">Oxidoreductase</keyword>
<dbReference type="GO" id="GO:0070403">
    <property type="term" value="F:NAD+ binding"/>
    <property type="evidence" value="ECO:0007669"/>
    <property type="project" value="TreeGrafter"/>
</dbReference>
<gene>
    <name evidence="2" type="ORF">AArcSt2_09440</name>
</gene>
<dbReference type="EMBL" id="JAKRVX010000003">
    <property type="protein sequence ID" value="MCL9817166.1"/>
    <property type="molecule type" value="Genomic_DNA"/>
</dbReference>
<sequence length="251" mass="26306">MELLVVGAGEMGRWLADTVDASVAFADLDSAVAVDAAAGRPTCRTVETDTDEQFDAVCLSVPMSAVVPAIEQYAENATGAIFDISGVMAAPLSAMETHAPSIERASYHPLFAPPRIPGNIAAVTADSGPILEAIESDLKTAGNTVFSTTAEEHDRAMETVQSAAHTAILAYALAAEDVRPEFATPVSARLDDLVSTVTEGSPDVYAEIQDAFDGADRVAATAQAISDADRAAFTELYRKAGTDTETRTRHD</sequence>
<dbReference type="InterPro" id="IPR008927">
    <property type="entry name" value="6-PGluconate_DH-like_C_sf"/>
</dbReference>
<dbReference type="PANTHER" id="PTHR21363:SF0">
    <property type="entry name" value="PREPHENATE DEHYDROGENASE [NADP(+)]"/>
    <property type="match status" value="1"/>
</dbReference>
<keyword evidence="3" id="KW-1185">Reference proteome</keyword>
<dbReference type="AlphaFoldDB" id="A0AAE3K8L9"/>
<dbReference type="RefSeq" id="WP_250584177.1">
    <property type="nucleotide sequence ID" value="NZ_JAKRVX010000003.1"/>
</dbReference>
<dbReference type="PANTHER" id="PTHR21363">
    <property type="entry name" value="PREPHENATE DEHYDROGENASE"/>
    <property type="match status" value="1"/>
</dbReference>
<dbReference type="Proteomes" id="UP001203207">
    <property type="component" value="Unassembled WGS sequence"/>
</dbReference>
<name>A0AAE3K8L9_9EURY</name>
<dbReference type="InterPro" id="IPR050812">
    <property type="entry name" value="Preph/Arog_dehydrog"/>
</dbReference>
<reference evidence="2" key="2">
    <citation type="submission" date="2022-02" db="EMBL/GenBank/DDBJ databases">
        <authorList>
            <person name="Elcheninov A.G."/>
            <person name="Sorokin D.Y."/>
            <person name="Kublanov I.V."/>
        </authorList>
    </citation>
    <scope>NUCLEOTIDE SEQUENCE</scope>
    <source>
        <strain evidence="2">AArc-St2</strain>
    </source>
</reference>
<reference evidence="2" key="1">
    <citation type="journal article" date="2022" name="Syst. Appl. Microbiol.">
        <title>Natronocalculus amylovorans gen. nov., sp. nov., and Natranaeroarchaeum aerophilus sp. nov., dominant culturable amylolytic natronoarchaea from hypersaline soda lakes in southwestern Siberia.</title>
        <authorList>
            <person name="Sorokin D.Y."/>
            <person name="Elcheninov A.G."/>
            <person name="Khizhniak T.V."/>
            <person name="Koenen M."/>
            <person name="Bale N.J."/>
            <person name="Damste J.S.S."/>
            <person name="Kublanov I.V."/>
        </authorList>
    </citation>
    <scope>NUCLEOTIDE SEQUENCE</scope>
    <source>
        <strain evidence="2">AArc-St2</strain>
    </source>
</reference>
<dbReference type="GO" id="GO:0006571">
    <property type="term" value="P:tyrosine biosynthetic process"/>
    <property type="evidence" value="ECO:0007669"/>
    <property type="project" value="TreeGrafter"/>
</dbReference>
<protein>
    <submittedName>
        <fullName evidence="2">Prephenate dehydrogenase/arogenate dehydrogenase family protein</fullName>
    </submittedName>
</protein>
<dbReference type="InterPro" id="IPR036291">
    <property type="entry name" value="NAD(P)-bd_dom_sf"/>
</dbReference>
<dbReference type="GO" id="GO:0008977">
    <property type="term" value="F:prephenate dehydrogenase (NAD+) activity"/>
    <property type="evidence" value="ECO:0007669"/>
    <property type="project" value="TreeGrafter"/>
</dbReference>
<evidence type="ECO:0000313" key="2">
    <source>
        <dbReference type="EMBL" id="MCL9817166.1"/>
    </source>
</evidence>
<evidence type="ECO:0000256" key="1">
    <source>
        <dbReference type="ARBA" id="ARBA00023002"/>
    </source>
</evidence>